<feature type="compositionally biased region" description="Gly residues" evidence="5">
    <location>
        <begin position="428"/>
        <end position="443"/>
    </location>
</feature>
<comment type="caution">
    <text evidence="7">The sequence shown here is derived from an EMBL/GenBank/DDBJ whole genome shotgun (WGS) entry which is preliminary data.</text>
</comment>
<evidence type="ECO:0000256" key="1">
    <source>
        <dbReference type="ARBA" id="ARBA00004123"/>
    </source>
</evidence>
<feature type="compositionally biased region" description="Pro residues" evidence="5">
    <location>
        <begin position="561"/>
        <end position="571"/>
    </location>
</feature>
<dbReference type="PANTHER" id="PTHR10015">
    <property type="entry name" value="HEAT SHOCK TRANSCRIPTION FACTOR"/>
    <property type="match status" value="1"/>
</dbReference>
<dbReference type="SMART" id="SM00415">
    <property type="entry name" value="HSF"/>
    <property type="match status" value="1"/>
</dbReference>
<feature type="domain" description="HSF-type DNA-binding" evidence="6">
    <location>
        <begin position="251"/>
        <end position="347"/>
    </location>
</feature>
<keyword evidence="2" id="KW-0238">DNA-binding</keyword>
<dbReference type="InterPro" id="IPR036388">
    <property type="entry name" value="WH-like_DNA-bd_sf"/>
</dbReference>
<feature type="compositionally biased region" description="Pro residues" evidence="5">
    <location>
        <begin position="86"/>
        <end position="100"/>
    </location>
</feature>
<name>A0ABD3SDL3_9STRA</name>
<gene>
    <name evidence="7" type="ORF">ACHAXA_007419</name>
</gene>
<evidence type="ECO:0000313" key="8">
    <source>
        <dbReference type="Proteomes" id="UP001530377"/>
    </source>
</evidence>
<evidence type="ECO:0000256" key="3">
    <source>
        <dbReference type="ARBA" id="ARBA00023242"/>
    </source>
</evidence>
<dbReference type="EMBL" id="JALLPB020000066">
    <property type="protein sequence ID" value="KAL3822412.1"/>
    <property type="molecule type" value="Genomic_DNA"/>
</dbReference>
<evidence type="ECO:0000256" key="4">
    <source>
        <dbReference type="RuleBase" id="RU004020"/>
    </source>
</evidence>
<proteinExistence type="inferred from homology"/>
<reference evidence="7 8" key="1">
    <citation type="submission" date="2024-10" db="EMBL/GenBank/DDBJ databases">
        <title>Updated reference genomes for cyclostephanoid diatoms.</title>
        <authorList>
            <person name="Roberts W.R."/>
            <person name="Alverson A.J."/>
        </authorList>
    </citation>
    <scope>NUCLEOTIDE SEQUENCE [LARGE SCALE GENOMIC DNA]</scope>
    <source>
        <strain evidence="7 8">AJA228-03</strain>
    </source>
</reference>
<feature type="compositionally biased region" description="Gly residues" evidence="5">
    <location>
        <begin position="682"/>
        <end position="699"/>
    </location>
</feature>
<comment type="subcellular location">
    <subcellularLocation>
        <location evidence="1">Nucleus</location>
    </subcellularLocation>
</comment>
<feature type="region of interest" description="Disordered" evidence="5">
    <location>
        <begin position="1"/>
        <end position="247"/>
    </location>
</feature>
<dbReference type="GO" id="GO:0005634">
    <property type="term" value="C:nucleus"/>
    <property type="evidence" value="ECO:0007669"/>
    <property type="project" value="UniProtKB-SubCell"/>
</dbReference>
<protein>
    <recommendedName>
        <fullName evidence="6">HSF-type DNA-binding domain-containing protein</fullName>
    </recommendedName>
</protein>
<keyword evidence="3" id="KW-0539">Nucleus</keyword>
<dbReference type="Pfam" id="PF00447">
    <property type="entry name" value="HSF_DNA-bind"/>
    <property type="match status" value="1"/>
</dbReference>
<feature type="compositionally biased region" description="Pro residues" evidence="5">
    <location>
        <begin position="450"/>
        <end position="465"/>
    </location>
</feature>
<organism evidence="7 8">
    <name type="scientific">Cyclostephanos tholiformis</name>
    <dbReference type="NCBI Taxonomy" id="382380"/>
    <lineage>
        <taxon>Eukaryota</taxon>
        <taxon>Sar</taxon>
        <taxon>Stramenopiles</taxon>
        <taxon>Ochrophyta</taxon>
        <taxon>Bacillariophyta</taxon>
        <taxon>Coscinodiscophyceae</taxon>
        <taxon>Thalassiosirophycidae</taxon>
        <taxon>Stephanodiscales</taxon>
        <taxon>Stephanodiscaceae</taxon>
        <taxon>Cyclostephanos</taxon>
    </lineage>
</organism>
<dbReference type="InterPro" id="IPR036390">
    <property type="entry name" value="WH_DNA-bd_sf"/>
</dbReference>
<evidence type="ECO:0000313" key="7">
    <source>
        <dbReference type="EMBL" id="KAL3822412.1"/>
    </source>
</evidence>
<feature type="compositionally biased region" description="Low complexity" evidence="5">
    <location>
        <begin position="176"/>
        <end position="188"/>
    </location>
</feature>
<feature type="region of interest" description="Disordered" evidence="5">
    <location>
        <begin position="394"/>
        <end position="465"/>
    </location>
</feature>
<dbReference type="InterPro" id="IPR000232">
    <property type="entry name" value="HSF_DNA-bd"/>
</dbReference>
<dbReference type="FunFam" id="1.10.10.10:FF:000479">
    <property type="entry name" value="Predicted protein"/>
    <property type="match status" value="1"/>
</dbReference>
<dbReference type="PANTHER" id="PTHR10015:SF206">
    <property type="entry name" value="HSF-TYPE DNA-BINDING DOMAIN-CONTAINING PROTEIN"/>
    <property type="match status" value="1"/>
</dbReference>
<sequence>MPEQNEEDLPPPPSPVEDKDDDGGNAEITITRGEDENVDIGAPAAIRDDDEDDGADDARGGTTGGAETKTEAETEAEAETDADPHLLPPEAPAVADPPPPARKKNVPPMVHRSAVRDQAAKSSSSSSTNPAYPTQEAASSSAPDDDPPSRRPMRIDTSFGVPPTVHEAGRGGGGVPPSTAPATAPAADDGIRRGGDEDASAAPNAEGDGEASPPPTDAKRRGGKGSVPSALAPIAIPPGLPSDEQTNRTWSETIFPMKLYDILCNPQFHYAISWMSHGRSWKVLNKDYFMEEICPRYFAQTRYESFVRQVNGWGFKRMRREGSDRGSYYHEHFLRGYPNMIDHMRRPAPGEKSRDMREEPDFYTMPSMPPLPPGDANRMGRIMAAAMAYQNQVKKVGRPTGSARGGGRGPPTSPRMTSHHPYGPPGIGPEGGSTVGPGGGSSGGHHVLPPLMPPPMHGYPPHGPGGYGPPPPQAYMPFPGGAHMAMVPYDGMLSPGGAYGPPPTMGYYPPMPNYGPGSPWRHPDTPSGGGEGGWPPSGHPPPPGKSPGDGGPPGALDLHHPPPGNYPPPMGYPYWDPQLAMPPPSTPGSRGSFRFSTDQMPTAGGTKRDREIDDEDGGGAGEKADGQGRRQKNQFSLPRGAHPSMGPPGTPGGGMWYHHLQGGPPMLSMMMQQQHPFAAQGRAGGELGGTPQMSGGGGGDGDEDIGEPKRYPGH</sequence>
<dbReference type="SUPFAM" id="SSF46785">
    <property type="entry name" value="Winged helix' DNA-binding domain"/>
    <property type="match status" value="1"/>
</dbReference>
<dbReference type="GO" id="GO:0003677">
    <property type="term" value="F:DNA binding"/>
    <property type="evidence" value="ECO:0007669"/>
    <property type="project" value="UniProtKB-KW"/>
</dbReference>
<evidence type="ECO:0000259" key="6">
    <source>
        <dbReference type="SMART" id="SM00415"/>
    </source>
</evidence>
<accession>A0ABD3SDL3</accession>
<dbReference type="Gene3D" id="1.10.10.10">
    <property type="entry name" value="Winged helix-like DNA-binding domain superfamily/Winged helix DNA-binding domain"/>
    <property type="match status" value="1"/>
</dbReference>
<feature type="compositionally biased region" description="Basic and acidic residues" evidence="5">
    <location>
        <begin position="342"/>
        <end position="360"/>
    </location>
</feature>
<feature type="region of interest" description="Disordered" evidence="5">
    <location>
        <begin position="518"/>
        <end position="714"/>
    </location>
</feature>
<feature type="region of interest" description="Disordered" evidence="5">
    <location>
        <begin position="342"/>
        <end position="371"/>
    </location>
</feature>
<dbReference type="AlphaFoldDB" id="A0ABD3SDL3"/>
<comment type="similarity">
    <text evidence="4">Belongs to the HSF family.</text>
</comment>
<evidence type="ECO:0000256" key="5">
    <source>
        <dbReference type="SAM" id="MobiDB-lite"/>
    </source>
</evidence>
<dbReference type="Proteomes" id="UP001530377">
    <property type="component" value="Unassembled WGS sequence"/>
</dbReference>
<evidence type="ECO:0000256" key="2">
    <source>
        <dbReference type="ARBA" id="ARBA00023125"/>
    </source>
</evidence>
<keyword evidence="8" id="KW-1185">Reference proteome</keyword>